<dbReference type="RefSeq" id="WP_378059835.1">
    <property type="nucleotide sequence ID" value="NZ_JBHSIS010000020.1"/>
</dbReference>
<evidence type="ECO:0000313" key="2">
    <source>
        <dbReference type="Proteomes" id="UP001595859"/>
    </source>
</evidence>
<gene>
    <name evidence="1" type="ORF">ACFPCV_30280</name>
</gene>
<dbReference type="Proteomes" id="UP001595859">
    <property type="component" value="Unassembled WGS sequence"/>
</dbReference>
<keyword evidence="2" id="KW-1185">Reference proteome</keyword>
<protein>
    <submittedName>
        <fullName evidence="1">Uncharacterized protein</fullName>
    </submittedName>
</protein>
<reference evidence="2" key="1">
    <citation type="journal article" date="2019" name="Int. J. Syst. Evol. Microbiol.">
        <title>The Global Catalogue of Microorganisms (GCM) 10K type strain sequencing project: providing services to taxonomists for standard genome sequencing and annotation.</title>
        <authorList>
            <consortium name="The Broad Institute Genomics Platform"/>
            <consortium name="The Broad Institute Genome Sequencing Center for Infectious Disease"/>
            <person name="Wu L."/>
            <person name="Ma J."/>
        </authorList>
    </citation>
    <scope>NUCLEOTIDE SEQUENCE [LARGE SCALE GENOMIC DNA]</scope>
    <source>
        <strain evidence="2">ZS-22-S1</strain>
    </source>
</reference>
<dbReference type="EMBL" id="JBHSIS010000020">
    <property type="protein sequence ID" value="MFC4857809.1"/>
    <property type="molecule type" value="Genomic_DNA"/>
</dbReference>
<proteinExistence type="predicted"/>
<accession>A0ABV9SAR0</accession>
<comment type="caution">
    <text evidence="1">The sequence shown here is derived from an EMBL/GenBank/DDBJ whole genome shotgun (WGS) entry which is preliminary data.</text>
</comment>
<evidence type="ECO:0000313" key="1">
    <source>
        <dbReference type="EMBL" id="MFC4857809.1"/>
    </source>
</evidence>
<name>A0ABV9SAR0_9PSEU</name>
<sequence length="185" mass="20630">MRHDEPIDRNDSERATFVAVGDLVLWPQSVGDRAVTTREADTWPAFALVVGERRDLLGSRARVLFDLLENTRQSPEALVVSGRSRWTVVDPVKALFRLRLHIESPPAFDLDVLVPARRLVGLLHAVARGAPIGLTTNRHIRELGSTVDIRQVLQHVVVVRCPPVPGLAELADELLWTMAPGHRRL</sequence>
<organism evidence="1 2">
    <name type="scientific">Actinophytocola glycyrrhizae</name>
    <dbReference type="NCBI Taxonomy" id="2044873"/>
    <lineage>
        <taxon>Bacteria</taxon>
        <taxon>Bacillati</taxon>
        <taxon>Actinomycetota</taxon>
        <taxon>Actinomycetes</taxon>
        <taxon>Pseudonocardiales</taxon>
        <taxon>Pseudonocardiaceae</taxon>
    </lineage>
</organism>